<name>A0A7W7DEY0_9ACTN</name>
<dbReference type="AlphaFoldDB" id="A0A7W7DEY0"/>
<evidence type="ECO:0000256" key="1">
    <source>
        <dbReference type="ARBA" id="ARBA00023002"/>
    </source>
</evidence>
<keyword evidence="1" id="KW-0560">Oxidoreductase</keyword>
<organism evidence="3 4">
    <name type="scientific">Sphaerisporangium siamense</name>
    <dbReference type="NCBI Taxonomy" id="795645"/>
    <lineage>
        <taxon>Bacteria</taxon>
        <taxon>Bacillati</taxon>
        <taxon>Actinomycetota</taxon>
        <taxon>Actinomycetes</taxon>
        <taxon>Streptosporangiales</taxon>
        <taxon>Streptosporangiaceae</taxon>
        <taxon>Sphaerisporangium</taxon>
    </lineage>
</organism>
<dbReference type="GO" id="GO:0016627">
    <property type="term" value="F:oxidoreductase activity, acting on the CH-CH group of donors"/>
    <property type="evidence" value="ECO:0007669"/>
    <property type="project" value="TreeGrafter"/>
</dbReference>
<dbReference type="Pfam" id="PF01243">
    <property type="entry name" value="PNPOx_N"/>
    <property type="match status" value="1"/>
</dbReference>
<dbReference type="InterPro" id="IPR019920">
    <property type="entry name" value="F420-binding_dom_put"/>
</dbReference>
<dbReference type="PANTHER" id="PTHR35176:SF6">
    <property type="entry name" value="HEME OXYGENASE HI_0854-RELATED"/>
    <property type="match status" value="1"/>
</dbReference>
<dbReference type="GO" id="GO:0005829">
    <property type="term" value="C:cytosol"/>
    <property type="evidence" value="ECO:0007669"/>
    <property type="project" value="TreeGrafter"/>
</dbReference>
<dbReference type="Gene3D" id="2.30.110.10">
    <property type="entry name" value="Electron Transport, Fmn-binding Protein, Chain A"/>
    <property type="match status" value="1"/>
</dbReference>
<dbReference type="InterPro" id="IPR052019">
    <property type="entry name" value="F420H2_bilvrd_red/Heme_oxyg"/>
</dbReference>
<accession>A0A7W7DEY0</accession>
<dbReference type="GO" id="GO:0070967">
    <property type="term" value="F:coenzyme F420 binding"/>
    <property type="evidence" value="ECO:0007669"/>
    <property type="project" value="TreeGrafter"/>
</dbReference>
<evidence type="ECO:0000259" key="2">
    <source>
        <dbReference type="Pfam" id="PF01243"/>
    </source>
</evidence>
<protein>
    <submittedName>
        <fullName evidence="3">PPOX class probable F420-dependent enzyme</fullName>
    </submittedName>
</protein>
<dbReference type="Proteomes" id="UP000542210">
    <property type="component" value="Unassembled WGS sequence"/>
</dbReference>
<keyword evidence="4" id="KW-1185">Reference proteome</keyword>
<reference evidence="3 4" key="1">
    <citation type="submission" date="2020-08" db="EMBL/GenBank/DDBJ databases">
        <title>Sequencing the genomes of 1000 actinobacteria strains.</title>
        <authorList>
            <person name="Klenk H.-P."/>
        </authorList>
    </citation>
    <scope>NUCLEOTIDE SEQUENCE [LARGE SCALE GENOMIC DNA]</scope>
    <source>
        <strain evidence="3 4">DSM 45784</strain>
    </source>
</reference>
<dbReference type="PANTHER" id="PTHR35176">
    <property type="entry name" value="HEME OXYGENASE HI_0854-RELATED"/>
    <property type="match status" value="1"/>
</dbReference>
<evidence type="ECO:0000313" key="3">
    <source>
        <dbReference type="EMBL" id="MBB4704780.1"/>
    </source>
</evidence>
<evidence type="ECO:0000313" key="4">
    <source>
        <dbReference type="Proteomes" id="UP000542210"/>
    </source>
</evidence>
<dbReference type="SUPFAM" id="SSF50475">
    <property type="entry name" value="FMN-binding split barrel"/>
    <property type="match status" value="1"/>
</dbReference>
<sequence length="137" mass="15697">MSTAPLPDYLLAALARPNPCVISTVRPDGAPVSVATWYLWQDGKVLVNMDAGRKRLDHLRADPRVSLTVLDSDSWYRHISLQGRVVSMEDDPNMEDIDRLSVHYTGEPYPNRERPRITGWIEIDTWHSWGWPEADQD</sequence>
<gene>
    <name evidence="3" type="ORF">BJ982_006324</name>
</gene>
<dbReference type="NCBIfam" id="TIGR03618">
    <property type="entry name" value="Rv1155_F420"/>
    <property type="match status" value="1"/>
</dbReference>
<dbReference type="RefSeq" id="WP_184886039.1">
    <property type="nucleotide sequence ID" value="NZ_BOOV01000037.1"/>
</dbReference>
<comment type="caution">
    <text evidence="3">The sequence shown here is derived from an EMBL/GenBank/DDBJ whole genome shotgun (WGS) entry which is preliminary data.</text>
</comment>
<dbReference type="EMBL" id="JACHND010000001">
    <property type="protein sequence ID" value="MBB4704780.1"/>
    <property type="molecule type" value="Genomic_DNA"/>
</dbReference>
<feature type="domain" description="Pyridoxamine 5'-phosphate oxidase N-terminal" evidence="2">
    <location>
        <begin position="10"/>
        <end position="129"/>
    </location>
</feature>
<dbReference type="InterPro" id="IPR012349">
    <property type="entry name" value="Split_barrel_FMN-bd"/>
</dbReference>
<proteinExistence type="predicted"/>
<dbReference type="InterPro" id="IPR011576">
    <property type="entry name" value="Pyridox_Oxase_N"/>
</dbReference>